<dbReference type="AlphaFoldDB" id="A0A167Q7F9"/>
<evidence type="ECO:0000313" key="2">
    <source>
        <dbReference type="Proteomes" id="UP000076738"/>
    </source>
</evidence>
<dbReference type="STRING" id="1330018.A0A167Q7F9"/>
<name>A0A167Q7F9_CALVF</name>
<keyword evidence="2" id="KW-1185">Reference proteome</keyword>
<sequence>MVLDPEERHYADKRMVLDAAANVDSTGRLSRRDIIEAFKDWKMWSMLPMQHLRYARPAGSSISFPVVLKGRVDHYLYTYADDLDGPRARERLLSSSRPIYGRPPCVSACLPATFEHQESGSSTSSYSRTSPFRPVVLRAGLIAFYAPLHSSPDRR</sequence>
<accession>A0A167Q7F9</accession>
<proteinExistence type="predicted"/>
<dbReference type="EMBL" id="KV417272">
    <property type="protein sequence ID" value="KZO99492.1"/>
    <property type="molecule type" value="Genomic_DNA"/>
</dbReference>
<gene>
    <name evidence="1" type="ORF">CALVIDRAFT_561350</name>
</gene>
<dbReference type="Proteomes" id="UP000076738">
    <property type="component" value="Unassembled WGS sequence"/>
</dbReference>
<evidence type="ECO:0000313" key="1">
    <source>
        <dbReference type="EMBL" id="KZO99492.1"/>
    </source>
</evidence>
<protein>
    <submittedName>
        <fullName evidence="1">Uncharacterized protein</fullName>
    </submittedName>
</protein>
<dbReference type="OrthoDB" id="2985014at2759"/>
<organism evidence="1 2">
    <name type="scientific">Calocera viscosa (strain TUFC12733)</name>
    <dbReference type="NCBI Taxonomy" id="1330018"/>
    <lineage>
        <taxon>Eukaryota</taxon>
        <taxon>Fungi</taxon>
        <taxon>Dikarya</taxon>
        <taxon>Basidiomycota</taxon>
        <taxon>Agaricomycotina</taxon>
        <taxon>Dacrymycetes</taxon>
        <taxon>Dacrymycetales</taxon>
        <taxon>Dacrymycetaceae</taxon>
        <taxon>Calocera</taxon>
    </lineage>
</organism>
<reference evidence="1 2" key="1">
    <citation type="journal article" date="2016" name="Mol. Biol. Evol.">
        <title>Comparative Genomics of Early-Diverging Mushroom-Forming Fungi Provides Insights into the Origins of Lignocellulose Decay Capabilities.</title>
        <authorList>
            <person name="Nagy L.G."/>
            <person name="Riley R."/>
            <person name="Tritt A."/>
            <person name="Adam C."/>
            <person name="Daum C."/>
            <person name="Floudas D."/>
            <person name="Sun H."/>
            <person name="Yadav J.S."/>
            <person name="Pangilinan J."/>
            <person name="Larsson K.H."/>
            <person name="Matsuura K."/>
            <person name="Barry K."/>
            <person name="Labutti K."/>
            <person name="Kuo R."/>
            <person name="Ohm R.A."/>
            <person name="Bhattacharya S.S."/>
            <person name="Shirouzu T."/>
            <person name="Yoshinaga Y."/>
            <person name="Martin F.M."/>
            <person name="Grigoriev I.V."/>
            <person name="Hibbett D.S."/>
        </authorList>
    </citation>
    <scope>NUCLEOTIDE SEQUENCE [LARGE SCALE GENOMIC DNA]</scope>
    <source>
        <strain evidence="1 2">TUFC12733</strain>
    </source>
</reference>